<keyword evidence="3 8" id="KW-1134">Transmembrane beta strand</keyword>
<dbReference type="Gene3D" id="2.40.170.20">
    <property type="entry name" value="TonB-dependent receptor, beta-barrel domain"/>
    <property type="match status" value="1"/>
</dbReference>
<reference evidence="13 14" key="1">
    <citation type="submission" date="2016-10" db="EMBL/GenBank/DDBJ databases">
        <authorList>
            <person name="de Groot N.N."/>
        </authorList>
    </citation>
    <scope>NUCLEOTIDE SEQUENCE [LARGE SCALE GENOMIC DNA]</scope>
    <source>
        <strain evidence="13 14">MP1X4</strain>
    </source>
</reference>
<evidence type="ECO:0000256" key="5">
    <source>
        <dbReference type="ARBA" id="ARBA00023077"/>
    </source>
</evidence>
<evidence type="ECO:0000259" key="11">
    <source>
        <dbReference type="Pfam" id="PF00593"/>
    </source>
</evidence>
<evidence type="ECO:0000256" key="1">
    <source>
        <dbReference type="ARBA" id="ARBA00004571"/>
    </source>
</evidence>
<dbReference type="OrthoDB" id="9768177at2"/>
<dbReference type="InterPro" id="IPR037066">
    <property type="entry name" value="Plug_dom_sf"/>
</dbReference>
<keyword evidence="2 8" id="KW-0813">Transport</keyword>
<evidence type="ECO:0000256" key="10">
    <source>
        <dbReference type="SAM" id="SignalP"/>
    </source>
</evidence>
<dbReference type="InterPro" id="IPR036942">
    <property type="entry name" value="Beta-barrel_TonB_sf"/>
</dbReference>
<keyword evidence="5 9" id="KW-0798">TonB box</keyword>
<dbReference type="Pfam" id="PF07715">
    <property type="entry name" value="Plug"/>
    <property type="match status" value="1"/>
</dbReference>
<feature type="domain" description="TonB-dependent receptor-like beta-barrel" evidence="11">
    <location>
        <begin position="470"/>
        <end position="904"/>
    </location>
</feature>
<evidence type="ECO:0000313" key="13">
    <source>
        <dbReference type="EMBL" id="SDT32809.1"/>
    </source>
</evidence>
<dbReference type="EMBL" id="LT629740">
    <property type="protein sequence ID" value="SDT32809.1"/>
    <property type="molecule type" value="Genomic_DNA"/>
</dbReference>
<evidence type="ECO:0000256" key="6">
    <source>
        <dbReference type="ARBA" id="ARBA00023136"/>
    </source>
</evidence>
<evidence type="ECO:0000259" key="12">
    <source>
        <dbReference type="Pfam" id="PF07715"/>
    </source>
</evidence>
<dbReference type="Pfam" id="PF00593">
    <property type="entry name" value="TonB_dep_Rec_b-barrel"/>
    <property type="match status" value="1"/>
</dbReference>
<keyword evidence="10" id="KW-0732">Signal</keyword>
<evidence type="ECO:0000313" key="14">
    <source>
        <dbReference type="Proteomes" id="UP000199679"/>
    </source>
</evidence>
<sequence>MRKLLLFCSLLVMLAGGAYAQTRQISGIVSDKNSQALPGVTVVVLETQKATITDAGGKFNVTAAVGQTLRFSYVGVKPIIVKVADGTKTLNIVFKESATDLNEVVVTGYTSEKKKDLTGAVTVVNVNDIKDIPEGNAVKALQGRVPGMTIFADGSPNGAVTVRLRGTTTLNDNDPLYIIDGIPTERGLQEINQNDIESIQVLRDASSATIYGSRAAAGVIIITTKKGKNGTQRIDFNASTSLQYYNSKLSPLNTIQHGQAYWQAQVNDDEFGPNVASPIDPSVSNGIYTYDWNKNYSNPQLNSVIVPAYIDAAHTMKSANTNWFNEISQTSILQNYSLTISNGSPHGNSLFSVGYYNDKGIIKETGDTKYNARYNSDYNFFNGRLKIGETLSATYMKDPVLPTSSITILSLIENPIIPVHTVDGGWGGPVAGMDDRDNPVRLIEDNKQNVNAFGRVFGNAYIDLAILPNLHFKTTYAADFAGNYFRSLQLPYVAGFLSNPANQVGQSTDYEVTETWQNQLTYDLNLGKSKFNFLAGEENIKDKYQNFNASAQGLALNNIDYAYLSAGTTNIVVNGGGSGDALLSYFGKATYSYDDKYLASATVRRDGSSKFGSDNRYAVFPAGSVGWRVSQEDFVKDNMPFISDLKLRYGWGQTGNQNINNNAIYSLYQSIYGNAAAFSGDSGSAYDLNGKGSGTLPSGFTSTQTGNPKLKWETTTQSNFGLDFGLFNNKFTGSFDYFIKNTTNILIEPPYLAVLGEGGNEYLNGASMENKGFETLLSYNGNITHDITFNVTGNIAAYRNKVTKLPSDVLTGYPGNGTTETVLGRSINSEYGYVVQGIFTSAAEVANSAAQPGKGLGRIRYEDLNNDGVIDQNDQKFLGTSDPNFTYGLNTSIGYKDFNLTFFFQGVEGGLVYNSYKYLTDFTSLAPGSNWGTRTLQAWTPQNPKSTIPALTLIDANNEGRYSTYFLESGSYLKLRNIQLAYDLKNALKKIKIQRATVYIQASNLLKFKSSTYTGPDPENPGNAYPIPVITTIGVNFSY</sequence>
<evidence type="ECO:0000256" key="2">
    <source>
        <dbReference type="ARBA" id="ARBA00022448"/>
    </source>
</evidence>
<gene>
    <name evidence="13" type="ORF">SAMN05216490_3103</name>
</gene>
<dbReference type="Gene3D" id="2.170.130.10">
    <property type="entry name" value="TonB-dependent receptor, plug domain"/>
    <property type="match status" value="1"/>
</dbReference>
<dbReference type="InterPro" id="IPR023996">
    <property type="entry name" value="TonB-dep_OMP_SusC/RagA"/>
</dbReference>
<dbReference type="Proteomes" id="UP000199679">
    <property type="component" value="Chromosome I"/>
</dbReference>
<dbReference type="InterPro" id="IPR000531">
    <property type="entry name" value="Beta-barrel_TonB"/>
</dbReference>
<name>A0A1H1ZGP8_MUCMA</name>
<keyword evidence="4 8" id="KW-0812">Transmembrane</keyword>
<dbReference type="InterPro" id="IPR008969">
    <property type="entry name" value="CarboxyPept-like_regulatory"/>
</dbReference>
<dbReference type="InterPro" id="IPR039426">
    <property type="entry name" value="TonB-dep_rcpt-like"/>
</dbReference>
<feature type="chain" id="PRO_5009267664" evidence="10">
    <location>
        <begin position="21"/>
        <end position="1039"/>
    </location>
</feature>
<keyword evidence="14" id="KW-1185">Reference proteome</keyword>
<dbReference type="RefSeq" id="WP_091374685.1">
    <property type="nucleotide sequence ID" value="NZ_LT629740.1"/>
</dbReference>
<comment type="subcellular location">
    <subcellularLocation>
        <location evidence="1 8">Cell outer membrane</location>
        <topology evidence="1 8">Multi-pass membrane protein</topology>
    </subcellularLocation>
</comment>
<evidence type="ECO:0000256" key="3">
    <source>
        <dbReference type="ARBA" id="ARBA00022452"/>
    </source>
</evidence>
<proteinExistence type="inferred from homology"/>
<accession>A0A1H1ZGP8</accession>
<dbReference type="SUPFAM" id="SSF49464">
    <property type="entry name" value="Carboxypeptidase regulatory domain-like"/>
    <property type="match status" value="1"/>
</dbReference>
<feature type="signal peptide" evidence="10">
    <location>
        <begin position="1"/>
        <end position="20"/>
    </location>
</feature>
<dbReference type="PROSITE" id="PS52016">
    <property type="entry name" value="TONB_DEPENDENT_REC_3"/>
    <property type="match status" value="1"/>
</dbReference>
<dbReference type="Pfam" id="PF13715">
    <property type="entry name" value="CarbopepD_reg_2"/>
    <property type="match status" value="1"/>
</dbReference>
<protein>
    <submittedName>
        <fullName evidence="13">TonB-linked outer membrane protein, SusC/RagA family</fullName>
    </submittedName>
</protein>
<dbReference type="AlphaFoldDB" id="A0A1H1ZGP8"/>
<dbReference type="STRING" id="652787.SAMN05216490_3103"/>
<keyword evidence="7 8" id="KW-0998">Cell outer membrane</keyword>
<dbReference type="NCBIfam" id="TIGR04056">
    <property type="entry name" value="OMP_RagA_SusC"/>
    <property type="match status" value="1"/>
</dbReference>
<evidence type="ECO:0000256" key="8">
    <source>
        <dbReference type="PROSITE-ProRule" id="PRU01360"/>
    </source>
</evidence>
<evidence type="ECO:0000256" key="7">
    <source>
        <dbReference type="ARBA" id="ARBA00023237"/>
    </source>
</evidence>
<dbReference type="InterPro" id="IPR023997">
    <property type="entry name" value="TonB-dep_OMP_SusC/RagA_CS"/>
</dbReference>
<dbReference type="NCBIfam" id="TIGR04057">
    <property type="entry name" value="SusC_RagA_signa"/>
    <property type="match status" value="1"/>
</dbReference>
<dbReference type="GO" id="GO:0009279">
    <property type="term" value="C:cell outer membrane"/>
    <property type="evidence" value="ECO:0007669"/>
    <property type="project" value="UniProtKB-SubCell"/>
</dbReference>
<evidence type="ECO:0000256" key="4">
    <source>
        <dbReference type="ARBA" id="ARBA00022692"/>
    </source>
</evidence>
<evidence type="ECO:0000256" key="9">
    <source>
        <dbReference type="RuleBase" id="RU003357"/>
    </source>
</evidence>
<dbReference type="SUPFAM" id="SSF56935">
    <property type="entry name" value="Porins"/>
    <property type="match status" value="1"/>
</dbReference>
<feature type="domain" description="TonB-dependent receptor plug" evidence="12">
    <location>
        <begin position="113"/>
        <end position="219"/>
    </location>
</feature>
<dbReference type="InterPro" id="IPR012910">
    <property type="entry name" value="Plug_dom"/>
</dbReference>
<comment type="similarity">
    <text evidence="8 9">Belongs to the TonB-dependent receptor family.</text>
</comment>
<keyword evidence="6 8" id="KW-0472">Membrane</keyword>
<organism evidence="13 14">
    <name type="scientific">Mucilaginibacter mallensis</name>
    <dbReference type="NCBI Taxonomy" id="652787"/>
    <lineage>
        <taxon>Bacteria</taxon>
        <taxon>Pseudomonadati</taxon>
        <taxon>Bacteroidota</taxon>
        <taxon>Sphingobacteriia</taxon>
        <taxon>Sphingobacteriales</taxon>
        <taxon>Sphingobacteriaceae</taxon>
        <taxon>Mucilaginibacter</taxon>
    </lineage>
</organism>